<name>A0A3E0W3X4_9MICO</name>
<feature type="transmembrane region" description="Helical" evidence="1">
    <location>
        <begin position="20"/>
        <end position="40"/>
    </location>
</feature>
<feature type="transmembrane region" description="Helical" evidence="1">
    <location>
        <begin position="102"/>
        <end position="121"/>
    </location>
</feature>
<reference evidence="2 3" key="1">
    <citation type="submission" date="2017-04" db="EMBL/GenBank/DDBJ databases">
        <title>Comparative genome analysis of Subtercola boreus.</title>
        <authorList>
            <person name="Cho Y.-J."/>
            <person name="Cho A."/>
            <person name="Kim O.-S."/>
            <person name="Lee J.-I."/>
        </authorList>
    </citation>
    <scope>NUCLEOTIDE SEQUENCE [LARGE SCALE GENOMIC DNA]</scope>
    <source>
        <strain evidence="2 3">P27479</strain>
    </source>
</reference>
<dbReference type="EMBL" id="NBXB01000011">
    <property type="protein sequence ID" value="RFA16439.1"/>
    <property type="molecule type" value="Genomic_DNA"/>
</dbReference>
<dbReference type="Proteomes" id="UP000256541">
    <property type="component" value="Unassembled WGS sequence"/>
</dbReference>
<keyword evidence="1" id="KW-0812">Transmembrane</keyword>
<evidence type="ECO:0008006" key="4">
    <source>
        <dbReference type="Google" id="ProtNLM"/>
    </source>
</evidence>
<feature type="transmembrane region" description="Helical" evidence="1">
    <location>
        <begin position="184"/>
        <end position="207"/>
    </location>
</feature>
<dbReference type="InterPro" id="IPR051533">
    <property type="entry name" value="WaaL-like"/>
</dbReference>
<dbReference type="PANTHER" id="PTHR37422:SF13">
    <property type="entry name" value="LIPOPOLYSACCHARIDE BIOSYNTHESIS PROTEIN PA4999-RELATED"/>
    <property type="match status" value="1"/>
</dbReference>
<evidence type="ECO:0000256" key="1">
    <source>
        <dbReference type="SAM" id="Phobius"/>
    </source>
</evidence>
<proteinExistence type="predicted"/>
<dbReference type="OrthoDB" id="4773834at2"/>
<feature type="transmembrane region" description="Helical" evidence="1">
    <location>
        <begin position="356"/>
        <end position="378"/>
    </location>
</feature>
<feature type="transmembrane region" description="Helical" evidence="1">
    <location>
        <begin position="72"/>
        <end position="90"/>
    </location>
</feature>
<feature type="transmembrane region" description="Helical" evidence="1">
    <location>
        <begin position="219"/>
        <end position="247"/>
    </location>
</feature>
<feature type="transmembrane region" description="Helical" evidence="1">
    <location>
        <begin position="46"/>
        <end position="65"/>
    </location>
</feature>
<organism evidence="2 3">
    <name type="scientific">Subtercola boreus</name>
    <dbReference type="NCBI Taxonomy" id="120213"/>
    <lineage>
        <taxon>Bacteria</taxon>
        <taxon>Bacillati</taxon>
        <taxon>Actinomycetota</taxon>
        <taxon>Actinomycetes</taxon>
        <taxon>Micrococcales</taxon>
        <taxon>Microbacteriaceae</taxon>
        <taxon>Subtercola</taxon>
    </lineage>
</organism>
<dbReference type="PANTHER" id="PTHR37422">
    <property type="entry name" value="TEICHURONIC ACID BIOSYNTHESIS PROTEIN TUAE"/>
    <property type="match status" value="1"/>
</dbReference>
<sequence>MNQSEVSPPPAVEPRMTGALILGSLLGLSAASVGLIWQVGPLNLSSAFLVAALVLAFLIIPTGTLGTFRIRAFDWIALGYAVMMVVIENIDASTLRHDPSPAYSNSALYYFAAYLAARLAIHNLAGLRRLLIGIAWPGIPVAILGVLQLAGFQPVSDFLLTQTNSSALINRTELGAAVRATSTIGHWTALGAYLCCIVAVACVVLVIDKNQRGRLSPFALITIAIGSLGIVSTVTFASIMVVAVVVLVTGYVAGIGGRLIVLLTIGSGIAWGVFGTLITDRLEKQATTTANIPPELAWLPQTIGFRLVLWFNEGIPTWLQQPVFGWGQGLWHDSASWPTLPASMTWAAPESEWIKALAASGVVGFILLMLLLGGFFTSVVRARKSDLGRAAIPLLALLIGLVIASFIAPYFTNQGAPAVLWPVIGALAWTANSRDRKVLT</sequence>
<accession>A0A3E0W3X4</accession>
<protein>
    <recommendedName>
        <fullName evidence="4">O-antigen polymerase</fullName>
    </recommendedName>
</protein>
<keyword evidence="1" id="KW-0472">Membrane</keyword>
<dbReference type="RefSeq" id="WP_116410302.1">
    <property type="nucleotide sequence ID" value="NZ_NBXB01000011.1"/>
</dbReference>
<comment type="caution">
    <text evidence="2">The sequence shown here is derived from an EMBL/GenBank/DDBJ whole genome shotgun (WGS) entry which is preliminary data.</text>
</comment>
<keyword evidence="1" id="KW-1133">Transmembrane helix</keyword>
<evidence type="ECO:0000313" key="3">
    <source>
        <dbReference type="Proteomes" id="UP000256541"/>
    </source>
</evidence>
<feature type="transmembrane region" description="Helical" evidence="1">
    <location>
        <begin position="259"/>
        <end position="278"/>
    </location>
</feature>
<dbReference type="AlphaFoldDB" id="A0A3E0W3X4"/>
<feature type="transmembrane region" description="Helical" evidence="1">
    <location>
        <begin position="130"/>
        <end position="150"/>
    </location>
</feature>
<evidence type="ECO:0000313" key="2">
    <source>
        <dbReference type="EMBL" id="RFA16439.1"/>
    </source>
</evidence>
<feature type="transmembrane region" description="Helical" evidence="1">
    <location>
        <begin position="390"/>
        <end position="411"/>
    </location>
</feature>
<gene>
    <name evidence="2" type="ORF">B7R22_02840</name>
</gene>